<organism evidence="9 10">
    <name type="scientific">Candidatus Nitrosotalea okcheonensis</name>
    <dbReference type="NCBI Taxonomy" id="1903276"/>
    <lineage>
        <taxon>Archaea</taxon>
        <taxon>Nitrososphaerota</taxon>
        <taxon>Nitrososphaeria</taxon>
        <taxon>Nitrosotaleales</taxon>
        <taxon>Nitrosotaleaceae</taxon>
        <taxon>Nitrosotalea</taxon>
    </lineage>
</organism>
<evidence type="ECO:0000256" key="6">
    <source>
        <dbReference type="ARBA" id="ARBA00023012"/>
    </source>
</evidence>
<dbReference type="InterPro" id="IPR003594">
    <property type="entry name" value="HATPase_dom"/>
</dbReference>
<dbReference type="SMART" id="SM00388">
    <property type="entry name" value="HisKA"/>
    <property type="match status" value="1"/>
</dbReference>
<keyword evidence="10" id="KW-1185">Reference proteome</keyword>
<keyword evidence="5" id="KW-0067">ATP-binding</keyword>
<dbReference type="EMBL" id="LT841358">
    <property type="protein sequence ID" value="SMH71649.1"/>
    <property type="molecule type" value="Genomic_DNA"/>
</dbReference>
<evidence type="ECO:0000313" key="9">
    <source>
        <dbReference type="EMBL" id="SMH71649.1"/>
    </source>
</evidence>
<dbReference type="CDD" id="cd00082">
    <property type="entry name" value="HisKA"/>
    <property type="match status" value="1"/>
</dbReference>
<dbReference type="Gene3D" id="1.10.287.130">
    <property type="match status" value="1"/>
</dbReference>
<evidence type="ECO:0000256" key="3">
    <source>
        <dbReference type="ARBA" id="ARBA00022741"/>
    </source>
</evidence>
<name>A0A2H1FFU8_9ARCH</name>
<protein>
    <submittedName>
        <fullName evidence="9">Signal transduction histidine kinase</fullName>
    </submittedName>
</protein>
<evidence type="ECO:0000256" key="1">
    <source>
        <dbReference type="ARBA" id="ARBA00022553"/>
    </source>
</evidence>
<accession>A0A2H1FFU8</accession>
<gene>
    <name evidence="9" type="ORF">NCS_11461</name>
</gene>
<evidence type="ECO:0000313" key="10">
    <source>
        <dbReference type="Proteomes" id="UP000230607"/>
    </source>
</evidence>
<dbReference type="PRINTS" id="PR00344">
    <property type="entry name" value="BCTRLSENSOR"/>
</dbReference>
<dbReference type="AlphaFoldDB" id="A0A2H1FFU8"/>
<keyword evidence="4 9" id="KW-0418">Kinase</keyword>
<keyword evidence="7" id="KW-0472">Membrane</keyword>
<dbReference type="OrthoDB" id="8127at2157"/>
<dbReference type="RefSeq" id="WP_157927582.1">
    <property type="nucleotide sequence ID" value="NZ_LT841358.1"/>
</dbReference>
<dbReference type="SMART" id="SM00387">
    <property type="entry name" value="HATPase_c"/>
    <property type="match status" value="1"/>
</dbReference>
<dbReference type="CDD" id="cd00075">
    <property type="entry name" value="HATPase"/>
    <property type="match status" value="1"/>
</dbReference>
<sequence>MIQKRILLMFMSTIIVVTIWFAVYIPESQKIHHNFQVYLEQEGKDQIASKVGGNLSQQFDLKESLIQKVTSINGDYVTISSVISGINEDAEKEVFHSERLYQVNAYSLTYKDMPEKQFWFKPGVHKQNYNFLHPLIFADAPLIYQRTDIINGLNVYVFKSETRNVDISYTFPQYANVKILSNTNSTFWVEPITGDLIRFEKNWEDYQVQDNKTIAVNEKGWKKTTDYSSFILSQAAKSKIDDFNYNVKIMPILLASLTIGINLILILRNKLKESNETMLKTEKMIAVGNLAARISHDLRNTLTVIKSEVSLISLKDFRDENMDKRLQHLMRAIDKMDHQIGGVLDFVRERPLKITKFSSNTLIQNTLENISVPDDVKIVTPVQDVSMTGDIVQLEIVLSNIVINAIQAIGDSGKIVISVEDKPDTYVISVTDSGPGVPEKYMNKIFEPLFTTKQRGTGLGLASCNTIIKSHRGQIRVTNNPTTFTIELPKTKL</sequence>
<dbReference type="InterPro" id="IPR005467">
    <property type="entry name" value="His_kinase_dom"/>
</dbReference>
<dbReference type="InterPro" id="IPR036097">
    <property type="entry name" value="HisK_dim/P_sf"/>
</dbReference>
<proteinExistence type="predicted"/>
<evidence type="ECO:0000256" key="2">
    <source>
        <dbReference type="ARBA" id="ARBA00022679"/>
    </source>
</evidence>
<dbReference type="Pfam" id="PF02518">
    <property type="entry name" value="HATPase_c"/>
    <property type="match status" value="1"/>
</dbReference>
<dbReference type="SUPFAM" id="SSF47384">
    <property type="entry name" value="Homodimeric domain of signal transducing histidine kinase"/>
    <property type="match status" value="1"/>
</dbReference>
<dbReference type="PANTHER" id="PTHR43065">
    <property type="entry name" value="SENSOR HISTIDINE KINASE"/>
    <property type="match status" value="1"/>
</dbReference>
<dbReference type="Proteomes" id="UP000230607">
    <property type="component" value="Chromosome 1"/>
</dbReference>
<feature type="transmembrane region" description="Helical" evidence="7">
    <location>
        <begin position="7"/>
        <end position="25"/>
    </location>
</feature>
<keyword evidence="1" id="KW-0597">Phosphoprotein</keyword>
<keyword evidence="7" id="KW-0812">Transmembrane</keyword>
<evidence type="ECO:0000256" key="7">
    <source>
        <dbReference type="SAM" id="Phobius"/>
    </source>
</evidence>
<dbReference type="PANTHER" id="PTHR43065:SF10">
    <property type="entry name" value="PEROXIDE STRESS-ACTIVATED HISTIDINE KINASE MAK3"/>
    <property type="match status" value="1"/>
</dbReference>
<keyword evidence="6" id="KW-0902">Two-component regulatory system</keyword>
<evidence type="ECO:0000256" key="5">
    <source>
        <dbReference type="ARBA" id="ARBA00022840"/>
    </source>
</evidence>
<evidence type="ECO:0000259" key="8">
    <source>
        <dbReference type="PROSITE" id="PS50109"/>
    </source>
</evidence>
<dbReference type="PROSITE" id="PS50109">
    <property type="entry name" value="HIS_KIN"/>
    <property type="match status" value="1"/>
</dbReference>
<dbReference type="InterPro" id="IPR003661">
    <property type="entry name" value="HisK_dim/P_dom"/>
</dbReference>
<dbReference type="InterPro" id="IPR036890">
    <property type="entry name" value="HATPase_C_sf"/>
</dbReference>
<dbReference type="SUPFAM" id="SSF55874">
    <property type="entry name" value="ATPase domain of HSP90 chaperone/DNA topoisomerase II/histidine kinase"/>
    <property type="match status" value="1"/>
</dbReference>
<feature type="domain" description="Histidine kinase" evidence="8">
    <location>
        <begin position="293"/>
        <end position="492"/>
    </location>
</feature>
<dbReference type="Gene3D" id="3.30.565.10">
    <property type="entry name" value="Histidine kinase-like ATPase, C-terminal domain"/>
    <property type="match status" value="1"/>
</dbReference>
<dbReference type="Pfam" id="PF00512">
    <property type="entry name" value="HisKA"/>
    <property type="match status" value="1"/>
</dbReference>
<keyword evidence="2" id="KW-0808">Transferase</keyword>
<dbReference type="GO" id="GO:0000155">
    <property type="term" value="F:phosphorelay sensor kinase activity"/>
    <property type="evidence" value="ECO:0007669"/>
    <property type="project" value="InterPro"/>
</dbReference>
<dbReference type="InterPro" id="IPR004358">
    <property type="entry name" value="Sig_transdc_His_kin-like_C"/>
</dbReference>
<reference evidence="10" key="1">
    <citation type="submission" date="2017-03" db="EMBL/GenBank/DDBJ databases">
        <authorList>
            <person name="Herbold C."/>
        </authorList>
    </citation>
    <scope>NUCLEOTIDE SEQUENCE [LARGE SCALE GENOMIC DNA]</scope>
</reference>
<evidence type="ECO:0000256" key="4">
    <source>
        <dbReference type="ARBA" id="ARBA00022777"/>
    </source>
</evidence>
<dbReference type="GO" id="GO:0005524">
    <property type="term" value="F:ATP binding"/>
    <property type="evidence" value="ECO:0007669"/>
    <property type="project" value="UniProtKB-KW"/>
</dbReference>
<dbReference type="Pfam" id="PF11271">
    <property type="entry name" value="PorA"/>
    <property type="match status" value="1"/>
</dbReference>
<keyword evidence="3" id="KW-0547">Nucleotide-binding</keyword>
<keyword evidence="7" id="KW-1133">Transmembrane helix</keyword>
<dbReference type="InterPro" id="IPR021424">
    <property type="entry name" value="PorA"/>
</dbReference>